<dbReference type="EMBL" id="MCGO01000040">
    <property type="protein sequence ID" value="ORY39302.1"/>
    <property type="molecule type" value="Genomic_DNA"/>
</dbReference>
<evidence type="ECO:0000313" key="2">
    <source>
        <dbReference type="Proteomes" id="UP000193642"/>
    </source>
</evidence>
<keyword evidence="2" id="KW-1185">Reference proteome</keyword>
<name>A0A1Y2BX05_9FUNG</name>
<dbReference type="AlphaFoldDB" id="A0A1Y2BX05"/>
<gene>
    <name evidence="1" type="ORF">BCR33DRAFT_410385</name>
</gene>
<organism evidence="1 2">
    <name type="scientific">Rhizoclosmatium globosum</name>
    <dbReference type="NCBI Taxonomy" id="329046"/>
    <lineage>
        <taxon>Eukaryota</taxon>
        <taxon>Fungi</taxon>
        <taxon>Fungi incertae sedis</taxon>
        <taxon>Chytridiomycota</taxon>
        <taxon>Chytridiomycota incertae sedis</taxon>
        <taxon>Chytridiomycetes</taxon>
        <taxon>Chytridiales</taxon>
        <taxon>Chytriomycetaceae</taxon>
        <taxon>Rhizoclosmatium</taxon>
    </lineage>
</organism>
<accession>A0A1Y2BX05</accession>
<protein>
    <submittedName>
        <fullName evidence="1">Uncharacterized protein</fullName>
    </submittedName>
</protein>
<dbReference type="OrthoDB" id="2151621at2759"/>
<dbReference type="Proteomes" id="UP000193642">
    <property type="component" value="Unassembled WGS sequence"/>
</dbReference>
<reference evidence="1 2" key="1">
    <citation type="submission" date="2016-07" db="EMBL/GenBank/DDBJ databases">
        <title>Pervasive Adenine N6-methylation of Active Genes in Fungi.</title>
        <authorList>
            <consortium name="DOE Joint Genome Institute"/>
            <person name="Mondo S.J."/>
            <person name="Dannebaum R.O."/>
            <person name="Kuo R.C."/>
            <person name="Labutti K."/>
            <person name="Haridas S."/>
            <person name="Kuo A."/>
            <person name="Salamov A."/>
            <person name="Ahrendt S.R."/>
            <person name="Lipzen A."/>
            <person name="Sullivan W."/>
            <person name="Andreopoulos W.B."/>
            <person name="Clum A."/>
            <person name="Lindquist E."/>
            <person name="Daum C."/>
            <person name="Ramamoorthy G.K."/>
            <person name="Gryganskyi A."/>
            <person name="Culley D."/>
            <person name="Magnuson J.K."/>
            <person name="James T.Y."/>
            <person name="O'Malley M.A."/>
            <person name="Stajich J.E."/>
            <person name="Spatafora J.W."/>
            <person name="Visel A."/>
            <person name="Grigoriev I.V."/>
        </authorList>
    </citation>
    <scope>NUCLEOTIDE SEQUENCE [LARGE SCALE GENOMIC DNA]</scope>
    <source>
        <strain evidence="1 2">JEL800</strain>
    </source>
</reference>
<proteinExistence type="predicted"/>
<evidence type="ECO:0000313" key="1">
    <source>
        <dbReference type="EMBL" id="ORY39302.1"/>
    </source>
</evidence>
<comment type="caution">
    <text evidence="1">The sequence shown here is derived from an EMBL/GenBank/DDBJ whole genome shotgun (WGS) entry which is preliminary data.</text>
</comment>
<sequence>MLTANKSSTDTEPPPSIDALFSQIDTFLARKRRPANPVHWTWTWTWTWTCSSKAEDATPRRLIHGLKAAFESEAAALDSFSFAVACPNPVSGLAGTTCVAAVNEQNLHFFSKDLHNISIINHSEFNENIGCDSAKTSQNFVFEAAQRDDATQTDLFSNSCFFDSDPFSPNKKANTSTPFSIKSAFKVKPAADSDVWSPFGKSKVLDFTKELAAIEQHSPIKSTRIITDNDDPFVTDPFECSAHFTGNTPTMANLLDETFDISGHDFSPTNSGCSSPSSEISNLSLKPDDFILNGPPSSFTSSTDPTLFVPTTPSAQTRILVPNTPKTEVYKVSHPVGTLGSALYQTILSGGSPSIPNSSELSVKATPQQQQRQNYTSSNLGSGLFDEDCAKTPMSRYFAEKSCKLGGKLGELVDAEERVCSTF</sequence>